<organism evidence="3 4">
    <name type="scientific">Deinococcus arenicola</name>
    <dbReference type="NCBI Taxonomy" id="2994950"/>
    <lineage>
        <taxon>Bacteria</taxon>
        <taxon>Thermotogati</taxon>
        <taxon>Deinococcota</taxon>
        <taxon>Deinococci</taxon>
        <taxon>Deinococcales</taxon>
        <taxon>Deinococcaceae</taxon>
        <taxon>Deinococcus</taxon>
    </lineage>
</organism>
<reference evidence="3 4" key="1">
    <citation type="submission" date="2022-11" db="EMBL/GenBank/DDBJ databases">
        <title>Deinococcus ZS9-10, Low Temperature and Draught-tolerating, UV-resistant Bacteria from Continental Antarctica.</title>
        <authorList>
            <person name="Cheng L."/>
        </authorList>
    </citation>
    <scope>NUCLEOTIDE SEQUENCE [LARGE SCALE GENOMIC DNA]</scope>
    <source>
        <strain evidence="3 4">ZS9-10</strain>
    </source>
</reference>
<evidence type="ECO:0000259" key="2">
    <source>
        <dbReference type="PROSITE" id="PS50887"/>
    </source>
</evidence>
<dbReference type="PANTHER" id="PTHR45138:SF9">
    <property type="entry name" value="DIGUANYLATE CYCLASE DGCM-RELATED"/>
    <property type="match status" value="1"/>
</dbReference>
<dbReference type="SUPFAM" id="SSF55073">
    <property type="entry name" value="Nucleotide cyclase"/>
    <property type="match status" value="1"/>
</dbReference>
<dbReference type="InterPro" id="IPR029787">
    <property type="entry name" value="Nucleotide_cyclase"/>
</dbReference>
<dbReference type="CDD" id="cd01949">
    <property type="entry name" value="GGDEF"/>
    <property type="match status" value="1"/>
</dbReference>
<evidence type="ECO:0000256" key="1">
    <source>
        <dbReference type="SAM" id="Phobius"/>
    </source>
</evidence>
<dbReference type="Gene3D" id="3.30.70.270">
    <property type="match status" value="1"/>
</dbReference>
<dbReference type="Proteomes" id="UP001276150">
    <property type="component" value="Unassembled WGS sequence"/>
</dbReference>
<accession>A0ABU4DQA8</accession>
<feature type="transmembrane region" description="Helical" evidence="1">
    <location>
        <begin position="23"/>
        <end position="45"/>
    </location>
</feature>
<proteinExistence type="predicted"/>
<name>A0ABU4DQA8_9DEIO</name>
<keyword evidence="1" id="KW-0812">Transmembrane</keyword>
<gene>
    <name evidence="3" type="ORF">ORD21_08450</name>
</gene>
<feature type="domain" description="GGDEF" evidence="2">
    <location>
        <begin position="231"/>
        <end position="364"/>
    </location>
</feature>
<dbReference type="Pfam" id="PF00990">
    <property type="entry name" value="GGDEF"/>
    <property type="match status" value="1"/>
</dbReference>
<dbReference type="PANTHER" id="PTHR45138">
    <property type="entry name" value="REGULATORY COMPONENTS OF SENSORY TRANSDUCTION SYSTEM"/>
    <property type="match status" value="1"/>
</dbReference>
<dbReference type="InterPro" id="IPR043128">
    <property type="entry name" value="Rev_trsase/Diguanyl_cyclase"/>
</dbReference>
<protein>
    <submittedName>
        <fullName evidence="3">GGDEF domain-containing protein</fullName>
    </submittedName>
</protein>
<keyword evidence="1" id="KW-0472">Membrane</keyword>
<dbReference type="EMBL" id="JAPMIV010000012">
    <property type="protein sequence ID" value="MDV6374616.1"/>
    <property type="molecule type" value="Genomic_DNA"/>
</dbReference>
<sequence>MDPQADLHLPNRDPYGEAVRRRLYVGAVICGMALLLFGVVMQRTLSLREPYLQYVAPFLLGLSVLNLWWLLSRRALIVTEVASVVVLAAASIAHIVLVSLSAAAMPGAYPNSGPYWAVMGVCVLAFLALPPRRATPFNLSYLSLSLLLPWLLPATYAASTTPGLVRVQLNAVMVFLLVWGLSWFRAQHASQTQTQELLRQMAFTDALTRLPNRHAVYPAVEALLKDAARGQAGSLFLVDLDHFKRINDHYGHGVGDEVLIAVAQVLRNCVTEAGQQPPTVGRWGGEEFIMVMPGTTPERARVRADLLLTELRACTWPHGIQMTASVGSSSVRAGENLNGLLSRADAALYEAKARGRDRAVIQGESEAALNQPVTD</sequence>
<dbReference type="SMART" id="SM00267">
    <property type="entry name" value="GGDEF"/>
    <property type="match status" value="1"/>
</dbReference>
<dbReference type="RefSeq" id="WP_317639938.1">
    <property type="nucleotide sequence ID" value="NZ_JAPMIV010000012.1"/>
</dbReference>
<feature type="transmembrane region" description="Helical" evidence="1">
    <location>
        <begin position="51"/>
        <end position="71"/>
    </location>
</feature>
<keyword evidence="4" id="KW-1185">Reference proteome</keyword>
<feature type="transmembrane region" description="Helical" evidence="1">
    <location>
        <begin position="83"/>
        <end position="107"/>
    </location>
</feature>
<evidence type="ECO:0000313" key="3">
    <source>
        <dbReference type="EMBL" id="MDV6374616.1"/>
    </source>
</evidence>
<evidence type="ECO:0000313" key="4">
    <source>
        <dbReference type="Proteomes" id="UP001276150"/>
    </source>
</evidence>
<feature type="transmembrane region" description="Helical" evidence="1">
    <location>
        <begin position="165"/>
        <end position="184"/>
    </location>
</feature>
<dbReference type="PROSITE" id="PS50887">
    <property type="entry name" value="GGDEF"/>
    <property type="match status" value="1"/>
</dbReference>
<dbReference type="NCBIfam" id="TIGR00254">
    <property type="entry name" value="GGDEF"/>
    <property type="match status" value="1"/>
</dbReference>
<keyword evidence="1" id="KW-1133">Transmembrane helix</keyword>
<dbReference type="InterPro" id="IPR050469">
    <property type="entry name" value="Diguanylate_Cyclase"/>
</dbReference>
<dbReference type="InterPro" id="IPR000160">
    <property type="entry name" value="GGDEF_dom"/>
</dbReference>
<feature type="transmembrane region" description="Helical" evidence="1">
    <location>
        <begin position="141"/>
        <end position="159"/>
    </location>
</feature>
<comment type="caution">
    <text evidence="3">The sequence shown here is derived from an EMBL/GenBank/DDBJ whole genome shotgun (WGS) entry which is preliminary data.</text>
</comment>
<feature type="transmembrane region" description="Helical" evidence="1">
    <location>
        <begin position="113"/>
        <end position="129"/>
    </location>
</feature>